<evidence type="ECO:0000313" key="1">
    <source>
        <dbReference type="EMBL" id="TQL71599.1"/>
    </source>
</evidence>
<dbReference type="Proteomes" id="UP000319746">
    <property type="component" value="Unassembled WGS sequence"/>
</dbReference>
<keyword evidence="2" id="KW-1185">Reference proteome</keyword>
<organism evidence="1 2">
    <name type="scientific">Enteractinococcus coprophilus</name>
    <dbReference type="NCBI Taxonomy" id="1027633"/>
    <lineage>
        <taxon>Bacteria</taxon>
        <taxon>Bacillati</taxon>
        <taxon>Actinomycetota</taxon>
        <taxon>Actinomycetes</taxon>
        <taxon>Micrococcales</taxon>
        <taxon>Micrococcaceae</taxon>
    </lineage>
</organism>
<accession>A0A543AG97</accession>
<sequence>MIPLHQALTFMVHLLVRWAGALTQHISWSNYHCLDEDAVIWADTFRLPAQPQPSS</sequence>
<reference evidence="1 2" key="1">
    <citation type="submission" date="2019-06" db="EMBL/GenBank/DDBJ databases">
        <title>Sequencing the genomes of 1000 actinobacteria strains.</title>
        <authorList>
            <person name="Klenk H.-P."/>
        </authorList>
    </citation>
    <scope>NUCLEOTIDE SEQUENCE [LARGE SCALE GENOMIC DNA]</scope>
    <source>
        <strain evidence="1 2">DSM 24083</strain>
    </source>
</reference>
<dbReference type="AlphaFoldDB" id="A0A543AG97"/>
<name>A0A543AG97_9MICC</name>
<gene>
    <name evidence="1" type="ORF">FB556_2087</name>
</gene>
<dbReference type="EMBL" id="VFOU01000003">
    <property type="protein sequence ID" value="TQL71599.1"/>
    <property type="molecule type" value="Genomic_DNA"/>
</dbReference>
<comment type="caution">
    <text evidence="1">The sequence shown here is derived from an EMBL/GenBank/DDBJ whole genome shotgun (WGS) entry which is preliminary data.</text>
</comment>
<proteinExistence type="predicted"/>
<evidence type="ECO:0000313" key="2">
    <source>
        <dbReference type="Proteomes" id="UP000319746"/>
    </source>
</evidence>
<protein>
    <submittedName>
        <fullName evidence="1">Uncharacterized protein</fullName>
    </submittedName>
</protein>